<dbReference type="InterPro" id="IPR053152">
    <property type="entry name" value="Hydrolase_YcaC-like"/>
</dbReference>
<name>A0AAD4PUX9_9EURO</name>
<dbReference type="EMBL" id="JAJTJA010000008">
    <property type="protein sequence ID" value="KAH8695651.1"/>
    <property type="molecule type" value="Genomic_DNA"/>
</dbReference>
<evidence type="ECO:0000313" key="1">
    <source>
        <dbReference type="EMBL" id="KAH8695651.1"/>
    </source>
</evidence>
<dbReference type="SUPFAM" id="SSF52499">
    <property type="entry name" value="Isochorismatase-like hydrolases"/>
    <property type="match status" value="1"/>
</dbReference>
<protein>
    <submittedName>
        <fullName evidence="1">Uncharacterized protein</fullName>
    </submittedName>
</protein>
<dbReference type="GeneID" id="70244554"/>
<evidence type="ECO:0000313" key="2">
    <source>
        <dbReference type="Proteomes" id="UP001201262"/>
    </source>
</evidence>
<organism evidence="1 2">
    <name type="scientific">Talaromyces proteolyticus</name>
    <dbReference type="NCBI Taxonomy" id="1131652"/>
    <lineage>
        <taxon>Eukaryota</taxon>
        <taxon>Fungi</taxon>
        <taxon>Dikarya</taxon>
        <taxon>Ascomycota</taxon>
        <taxon>Pezizomycotina</taxon>
        <taxon>Eurotiomycetes</taxon>
        <taxon>Eurotiomycetidae</taxon>
        <taxon>Eurotiales</taxon>
        <taxon>Trichocomaceae</taxon>
        <taxon>Talaromyces</taxon>
        <taxon>Talaromyces sect. Bacilispori</taxon>
    </lineage>
</organism>
<dbReference type="Gene3D" id="3.40.50.850">
    <property type="entry name" value="Isochorismatase-like"/>
    <property type="match status" value="1"/>
</dbReference>
<accession>A0AAD4PUX9</accession>
<gene>
    <name evidence="1" type="ORF">BGW36DRAFT_361331</name>
</gene>
<reference evidence="1" key="1">
    <citation type="submission" date="2021-12" db="EMBL/GenBank/DDBJ databases">
        <title>Convergent genome expansion in fungi linked to evolution of root-endophyte symbiosis.</title>
        <authorList>
            <consortium name="DOE Joint Genome Institute"/>
            <person name="Ke Y.-H."/>
            <person name="Bonito G."/>
            <person name="Liao H.-L."/>
            <person name="Looney B."/>
            <person name="Rojas-Flechas A."/>
            <person name="Nash J."/>
            <person name="Hameed K."/>
            <person name="Schadt C."/>
            <person name="Martin F."/>
            <person name="Crous P.W."/>
            <person name="Miettinen O."/>
            <person name="Magnuson J.K."/>
            <person name="Labbe J."/>
            <person name="Jacobson D."/>
            <person name="Doktycz M.J."/>
            <person name="Veneault-Fourrey C."/>
            <person name="Kuo A."/>
            <person name="Mondo S."/>
            <person name="Calhoun S."/>
            <person name="Riley R."/>
            <person name="Ohm R."/>
            <person name="LaButti K."/>
            <person name="Andreopoulos B."/>
            <person name="Pangilinan J."/>
            <person name="Nolan M."/>
            <person name="Tritt A."/>
            <person name="Clum A."/>
            <person name="Lipzen A."/>
            <person name="Daum C."/>
            <person name="Barry K."/>
            <person name="Grigoriev I.V."/>
            <person name="Vilgalys R."/>
        </authorList>
    </citation>
    <scope>NUCLEOTIDE SEQUENCE</scope>
    <source>
        <strain evidence="1">PMI_201</strain>
    </source>
</reference>
<proteinExistence type="predicted"/>
<dbReference type="RefSeq" id="XP_046070793.1">
    <property type="nucleotide sequence ID" value="XM_046214267.1"/>
</dbReference>
<dbReference type="Proteomes" id="UP001201262">
    <property type="component" value="Unassembled WGS sequence"/>
</dbReference>
<sequence>MYPDAPLIERQREINAWDNPDFRKALQATGKRQVIMAGIMTDGWENVEASGTMSPLIRDVSNLRMQAAGVQLVGIFSIVADLWRDWRNAPGSQTVLQWMNKYAPAYVTSVSARAAAILNCTLTPGEENFV</sequence>
<comment type="caution">
    <text evidence="1">The sequence shown here is derived from an EMBL/GenBank/DDBJ whole genome shotgun (WGS) entry which is preliminary data.</text>
</comment>
<dbReference type="AlphaFoldDB" id="A0AAD4PUX9"/>
<dbReference type="PANTHER" id="PTHR43559">
    <property type="entry name" value="HYDROLASE YCAC-RELATED"/>
    <property type="match status" value="1"/>
</dbReference>
<dbReference type="PANTHER" id="PTHR43559:SF3">
    <property type="entry name" value="HYDROLASE YCAC-RELATED"/>
    <property type="match status" value="1"/>
</dbReference>
<keyword evidence="2" id="KW-1185">Reference proteome</keyword>
<dbReference type="InterPro" id="IPR036380">
    <property type="entry name" value="Isochorismatase-like_sf"/>
</dbReference>